<dbReference type="InterPro" id="IPR002563">
    <property type="entry name" value="Flavin_Rdtase-like_dom"/>
</dbReference>
<proteinExistence type="inferred from homology"/>
<dbReference type="Proteomes" id="UP000190667">
    <property type="component" value="Unassembled WGS sequence"/>
</dbReference>
<dbReference type="Pfam" id="PF01613">
    <property type="entry name" value="Flavin_Reduct"/>
    <property type="match status" value="1"/>
</dbReference>
<keyword evidence="2" id="KW-0560">Oxidoreductase</keyword>
<dbReference type="STRING" id="1926881.BTJ39_02440"/>
<dbReference type="PANTHER" id="PTHR30466:SF11">
    <property type="entry name" value="FLAVIN-DEPENDENT MONOOXYGENASE, REDUCTASE SUBUNIT HSAB"/>
    <property type="match status" value="1"/>
</dbReference>
<dbReference type="PANTHER" id="PTHR30466">
    <property type="entry name" value="FLAVIN REDUCTASE"/>
    <property type="match status" value="1"/>
</dbReference>
<sequence length="169" mass="18442">MIVTSQTTTLALRQVLSQFATGVTVVTAITGNGTPLGMTVSSFNSVSLDPPLILFSLSRRAPGCQTLLTLPFYAVNVLSHKQADLSGRFATAGIDKWQGVNWHRGDNGAPLLDGAIASFECRVHRHDDGGDHIIFLSEVLRHRHQEQDEPPLVFFRGGYHGIAPVNLRR</sequence>
<evidence type="ECO:0000256" key="2">
    <source>
        <dbReference type="ARBA" id="ARBA00023002"/>
    </source>
</evidence>
<gene>
    <name evidence="4" type="ORF">BTJ39_02440</name>
</gene>
<keyword evidence="5" id="KW-1185">Reference proteome</keyword>
<evidence type="ECO:0000259" key="3">
    <source>
        <dbReference type="SMART" id="SM00903"/>
    </source>
</evidence>
<dbReference type="InterPro" id="IPR012349">
    <property type="entry name" value="Split_barrel_FMN-bd"/>
</dbReference>
<dbReference type="InterPro" id="IPR050268">
    <property type="entry name" value="NADH-dep_flavin_reductase"/>
</dbReference>
<comment type="similarity">
    <text evidence="1">Belongs to the non-flavoprotein flavin reductase family.</text>
</comment>
<dbReference type="SMART" id="SM00903">
    <property type="entry name" value="Flavin_Reduct"/>
    <property type="match status" value="1"/>
</dbReference>
<dbReference type="Gene3D" id="2.30.110.10">
    <property type="entry name" value="Electron Transport, Fmn-binding Protein, Chain A"/>
    <property type="match status" value="1"/>
</dbReference>
<dbReference type="GO" id="GO:0010181">
    <property type="term" value="F:FMN binding"/>
    <property type="evidence" value="ECO:0007669"/>
    <property type="project" value="InterPro"/>
</dbReference>
<dbReference type="OrthoDB" id="9792858at2"/>
<evidence type="ECO:0000313" key="5">
    <source>
        <dbReference type="Proteomes" id="UP000190667"/>
    </source>
</evidence>
<dbReference type="AlphaFoldDB" id="A0A1S8YTR9"/>
<dbReference type="EMBL" id="MRUL01000001">
    <property type="protein sequence ID" value="OON42033.1"/>
    <property type="molecule type" value="Genomic_DNA"/>
</dbReference>
<dbReference type="GO" id="GO:0042602">
    <property type="term" value="F:riboflavin reductase (NADPH) activity"/>
    <property type="evidence" value="ECO:0007669"/>
    <property type="project" value="TreeGrafter"/>
</dbReference>
<evidence type="ECO:0000313" key="4">
    <source>
        <dbReference type="EMBL" id="OON42033.1"/>
    </source>
</evidence>
<name>A0A1S8YTR9_9GAMM</name>
<feature type="domain" description="Flavin reductase like" evidence="3">
    <location>
        <begin position="16"/>
        <end position="161"/>
    </location>
</feature>
<organism evidence="4 5">
    <name type="scientific">Izhakiella australiensis</name>
    <dbReference type="NCBI Taxonomy" id="1926881"/>
    <lineage>
        <taxon>Bacteria</taxon>
        <taxon>Pseudomonadati</taxon>
        <taxon>Pseudomonadota</taxon>
        <taxon>Gammaproteobacteria</taxon>
        <taxon>Enterobacterales</taxon>
        <taxon>Erwiniaceae</taxon>
        <taxon>Izhakiella</taxon>
    </lineage>
</organism>
<dbReference type="SUPFAM" id="SSF50475">
    <property type="entry name" value="FMN-binding split barrel"/>
    <property type="match status" value="1"/>
</dbReference>
<evidence type="ECO:0000256" key="1">
    <source>
        <dbReference type="ARBA" id="ARBA00008898"/>
    </source>
</evidence>
<comment type="caution">
    <text evidence="4">The sequence shown here is derived from an EMBL/GenBank/DDBJ whole genome shotgun (WGS) entry which is preliminary data.</text>
</comment>
<protein>
    <recommendedName>
        <fullName evidence="3">Flavin reductase like domain-containing protein</fullName>
    </recommendedName>
</protein>
<reference evidence="4 5" key="1">
    <citation type="submission" date="2016-12" db="EMBL/GenBank/DDBJ databases">
        <title>Izhakiella australiana sp. nov. of genus Izhakiella isolated from Australian desert.</title>
        <authorList>
            <person name="Ji M."/>
        </authorList>
    </citation>
    <scope>NUCLEOTIDE SEQUENCE [LARGE SCALE GENOMIC DNA]</scope>
    <source>
        <strain evidence="4 5">D4N98</strain>
    </source>
</reference>
<accession>A0A1S8YTR9</accession>